<protein>
    <recommendedName>
        <fullName evidence="4 6">dTDP-4-dehydrorhamnose reductase</fullName>
        <ecNumber evidence="3 6">1.1.1.133</ecNumber>
    </recommendedName>
</protein>
<comment type="pathway">
    <text evidence="1 6">Carbohydrate biosynthesis; dTDP-L-rhamnose biosynthesis.</text>
</comment>
<dbReference type="EMBL" id="DF196810">
    <property type="protein sequence ID" value="GAD28966.1"/>
    <property type="molecule type" value="Genomic_DNA"/>
</dbReference>
<dbReference type="UniPathway" id="UPA00124"/>
<reference evidence="9" key="1">
    <citation type="submission" date="2012-12" db="EMBL/GenBank/DDBJ databases">
        <title>Genome Sequence of Photobacterium leiognathi lrivu.4.1.</title>
        <authorList>
            <person name="Urbanczyk H."/>
            <person name="Ogura Y."/>
            <person name="Hayashi T."/>
            <person name="Dunlap P.V."/>
        </authorList>
    </citation>
    <scope>NUCLEOTIDE SEQUENCE [LARGE SCALE GENOMIC DNA]</scope>
    <source>
        <strain evidence="9">lrivu.4.1</strain>
    </source>
</reference>
<dbReference type="AlphaFoldDB" id="X0NLY3"/>
<sequence>MKVLITGSNGQVGSCLVKQLQTCTNTEILAVDRTELDITSKANVIKIVDEFKPVIIINAAAHTAVDKAESEIDLSYEINRNGPCYLAQAAESIGAALLHISTDYVFAGDKEGIYSEIDIVSPQSVYGVSKLAGEKAVLEECSRSIILRTAWVFGEEGNNFVKTMLRLAQQRTELGIVADQFGGPTYAGDIAAALIIIAKEINKQGHNFDSTKYGIYHYSGLPHTSWCGFAKKIFDKAVEQGVLNKAPLVKGIKTLDYPTPAKRPVNSKLDTKKITETFGIKACDWLSALNQLSNFQNN</sequence>
<dbReference type="PANTHER" id="PTHR10491">
    <property type="entry name" value="DTDP-4-DEHYDRORHAMNOSE REDUCTASE"/>
    <property type="match status" value="1"/>
</dbReference>
<evidence type="ECO:0000256" key="4">
    <source>
        <dbReference type="ARBA" id="ARBA00017099"/>
    </source>
</evidence>
<evidence type="ECO:0000256" key="2">
    <source>
        <dbReference type="ARBA" id="ARBA00010944"/>
    </source>
</evidence>
<dbReference type="Gene3D" id="3.40.50.720">
    <property type="entry name" value="NAD(P)-binding Rossmann-like Domain"/>
    <property type="match status" value="1"/>
</dbReference>
<evidence type="ECO:0000256" key="1">
    <source>
        <dbReference type="ARBA" id="ARBA00004781"/>
    </source>
</evidence>
<dbReference type="InterPro" id="IPR036291">
    <property type="entry name" value="NAD(P)-bd_dom_sf"/>
</dbReference>
<keyword evidence="6" id="KW-0560">Oxidoreductase</keyword>
<dbReference type="Proteomes" id="UP000030675">
    <property type="component" value="Unassembled WGS sequence"/>
</dbReference>
<comment type="catalytic activity">
    <reaction evidence="5 6">
        <text>dTDP-beta-L-rhamnose + NADP(+) = dTDP-4-dehydro-beta-L-rhamnose + NADPH + H(+)</text>
        <dbReference type="Rhea" id="RHEA:21796"/>
        <dbReference type="ChEBI" id="CHEBI:15378"/>
        <dbReference type="ChEBI" id="CHEBI:57510"/>
        <dbReference type="ChEBI" id="CHEBI:57783"/>
        <dbReference type="ChEBI" id="CHEBI:58349"/>
        <dbReference type="ChEBI" id="CHEBI:62830"/>
        <dbReference type="EC" id="1.1.1.133"/>
    </reaction>
</comment>
<name>X0NLY3_PHOLE</name>
<dbReference type="Gene3D" id="3.90.25.10">
    <property type="entry name" value="UDP-galactose 4-epimerase, domain 1"/>
    <property type="match status" value="1"/>
</dbReference>
<evidence type="ECO:0000256" key="5">
    <source>
        <dbReference type="ARBA" id="ARBA00048200"/>
    </source>
</evidence>
<evidence type="ECO:0000313" key="9">
    <source>
        <dbReference type="Proteomes" id="UP000030675"/>
    </source>
</evidence>
<feature type="domain" description="RmlD-like substrate binding" evidence="7">
    <location>
        <begin position="1"/>
        <end position="292"/>
    </location>
</feature>
<dbReference type="CDD" id="cd05254">
    <property type="entry name" value="dTDP_HR_like_SDR_e"/>
    <property type="match status" value="1"/>
</dbReference>
<dbReference type="EC" id="1.1.1.133" evidence="3 6"/>
<organism evidence="8 9">
    <name type="scientific">Photobacterium leiognathi lrivu.4.1</name>
    <dbReference type="NCBI Taxonomy" id="1248232"/>
    <lineage>
        <taxon>Bacteria</taxon>
        <taxon>Pseudomonadati</taxon>
        <taxon>Pseudomonadota</taxon>
        <taxon>Gammaproteobacteria</taxon>
        <taxon>Vibrionales</taxon>
        <taxon>Vibrionaceae</taxon>
        <taxon>Photobacterium</taxon>
    </lineage>
</organism>
<comment type="similarity">
    <text evidence="2 6">Belongs to the dTDP-4-dehydrorhamnose reductase family.</text>
</comment>
<dbReference type="InterPro" id="IPR005913">
    <property type="entry name" value="dTDP_dehydrorham_reduct"/>
</dbReference>
<evidence type="ECO:0000313" key="8">
    <source>
        <dbReference type="EMBL" id="GAD28966.1"/>
    </source>
</evidence>
<evidence type="ECO:0000256" key="3">
    <source>
        <dbReference type="ARBA" id="ARBA00012929"/>
    </source>
</evidence>
<evidence type="ECO:0000256" key="6">
    <source>
        <dbReference type="RuleBase" id="RU364082"/>
    </source>
</evidence>
<evidence type="ECO:0000259" key="7">
    <source>
        <dbReference type="Pfam" id="PF04321"/>
    </source>
</evidence>
<dbReference type="InterPro" id="IPR029903">
    <property type="entry name" value="RmlD-like-bd"/>
</dbReference>
<gene>
    <name evidence="8" type="ORF">PLEI_0610</name>
</gene>
<dbReference type="eggNOG" id="COG1091">
    <property type="taxonomic scope" value="Bacteria"/>
</dbReference>
<dbReference type="GO" id="GO:0009243">
    <property type="term" value="P:O antigen biosynthetic process"/>
    <property type="evidence" value="ECO:0007669"/>
    <property type="project" value="UniProtKB-UniPathway"/>
</dbReference>
<accession>X0NLY3</accession>
<dbReference type="NCBIfam" id="TIGR01214">
    <property type="entry name" value="rmlD"/>
    <property type="match status" value="1"/>
</dbReference>
<keyword evidence="6" id="KW-0521">NADP</keyword>
<dbReference type="UniPathway" id="UPA00281"/>
<dbReference type="RefSeq" id="WP_023931545.1">
    <property type="nucleotide sequence ID" value="NZ_DF196810.1"/>
</dbReference>
<dbReference type="Pfam" id="PF04321">
    <property type="entry name" value="RmlD_sub_bind"/>
    <property type="match status" value="1"/>
</dbReference>
<dbReference type="GO" id="GO:0008831">
    <property type="term" value="F:dTDP-4-dehydrorhamnose reductase activity"/>
    <property type="evidence" value="ECO:0007669"/>
    <property type="project" value="UniProtKB-EC"/>
</dbReference>
<dbReference type="PANTHER" id="PTHR10491:SF4">
    <property type="entry name" value="METHIONINE ADENOSYLTRANSFERASE 2 SUBUNIT BETA"/>
    <property type="match status" value="1"/>
</dbReference>
<dbReference type="GO" id="GO:0019305">
    <property type="term" value="P:dTDP-rhamnose biosynthetic process"/>
    <property type="evidence" value="ECO:0007669"/>
    <property type="project" value="UniProtKB-UniPathway"/>
</dbReference>
<dbReference type="HOGENOM" id="CLU_045518_1_0_6"/>
<comment type="function">
    <text evidence="6">Catalyzes the reduction of dTDP-6-deoxy-L-lyxo-4-hexulose to yield dTDP-L-rhamnose.</text>
</comment>
<dbReference type="SUPFAM" id="SSF51735">
    <property type="entry name" value="NAD(P)-binding Rossmann-fold domains"/>
    <property type="match status" value="1"/>
</dbReference>
<proteinExistence type="inferred from homology"/>
<comment type="cofactor">
    <cofactor evidence="6">
        <name>Mg(2+)</name>
        <dbReference type="ChEBI" id="CHEBI:18420"/>
    </cofactor>
    <text evidence="6">Binds 1 Mg(2+) ion per monomer.</text>
</comment>